<sequence length="106" mass="11664">MFIGELGLAGAAGLTTETPSIAKHQSYVKSLFSQWWAVDWHGLIDRKPWPLRGLRLPGTPCSPDPCPAGDFFDKCDDLRETPASSLLPQWHLVGVFCLKTGVGNRE</sequence>
<dbReference type="EMBL" id="CP017708">
    <property type="protein sequence ID" value="AOY79005.1"/>
    <property type="molecule type" value="Genomic_DNA"/>
</dbReference>
<proteinExistence type="predicted"/>
<dbReference type="Proteomes" id="UP000176944">
    <property type="component" value="Chromosome"/>
</dbReference>
<accession>A0A1D9FUK6</accession>
<evidence type="ECO:0000313" key="1">
    <source>
        <dbReference type="EMBL" id="AOY79005.1"/>
    </source>
</evidence>
<evidence type="ECO:0000313" key="2">
    <source>
        <dbReference type="Proteomes" id="UP000176944"/>
    </source>
</evidence>
<gene>
    <name evidence="1" type="ORF">BJP36_02880</name>
</gene>
<name>A0A1D9FUK6_MOOP1</name>
<dbReference type="AlphaFoldDB" id="A0A1D9FUK6"/>
<protein>
    <submittedName>
        <fullName evidence="1">Uncharacterized protein</fullName>
    </submittedName>
</protein>
<organism evidence="1 2">
    <name type="scientific">Moorena producens (strain JHB)</name>
    <dbReference type="NCBI Taxonomy" id="1454205"/>
    <lineage>
        <taxon>Bacteria</taxon>
        <taxon>Bacillati</taxon>
        <taxon>Cyanobacteriota</taxon>
        <taxon>Cyanophyceae</taxon>
        <taxon>Coleofasciculales</taxon>
        <taxon>Coleofasciculaceae</taxon>
        <taxon>Moorena</taxon>
    </lineage>
</organism>
<reference evidence="2" key="1">
    <citation type="submission" date="2016-10" db="EMBL/GenBank/DDBJ databases">
        <title>Comparative genomics uncovers the prolific and rare metabolic potential of the cyanobacterial genus Moorea.</title>
        <authorList>
            <person name="Leao T."/>
            <person name="Castelao G."/>
            <person name="Korobeynikov A."/>
            <person name="Monroe E.A."/>
            <person name="Podell S."/>
            <person name="Glukhov E."/>
            <person name="Allen E."/>
            <person name="Gerwick W.H."/>
            <person name="Gerwick L."/>
        </authorList>
    </citation>
    <scope>NUCLEOTIDE SEQUENCE [LARGE SCALE GENOMIC DNA]</scope>
    <source>
        <strain evidence="2">JHB</strain>
    </source>
</reference>